<evidence type="ECO:0000256" key="3">
    <source>
        <dbReference type="ARBA" id="ARBA00022692"/>
    </source>
</evidence>
<dbReference type="InterPro" id="IPR000715">
    <property type="entry name" value="Glycosyl_transferase_4"/>
</dbReference>
<dbReference type="GO" id="GO:0044038">
    <property type="term" value="P:cell wall macromolecule biosynthetic process"/>
    <property type="evidence" value="ECO:0007669"/>
    <property type="project" value="TreeGrafter"/>
</dbReference>
<feature type="transmembrane region" description="Helical" evidence="6">
    <location>
        <begin position="30"/>
        <end position="52"/>
    </location>
</feature>
<accession>A0A383B6R3</accession>
<evidence type="ECO:0000256" key="2">
    <source>
        <dbReference type="ARBA" id="ARBA00022679"/>
    </source>
</evidence>
<organism evidence="7">
    <name type="scientific">marine metagenome</name>
    <dbReference type="NCBI Taxonomy" id="408172"/>
    <lineage>
        <taxon>unclassified sequences</taxon>
        <taxon>metagenomes</taxon>
        <taxon>ecological metagenomes</taxon>
    </lineage>
</organism>
<dbReference type="GO" id="GO:0016780">
    <property type="term" value="F:phosphotransferase activity, for other substituted phosphate groups"/>
    <property type="evidence" value="ECO:0007669"/>
    <property type="project" value="InterPro"/>
</dbReference>
<feature type="non-terminal residue" evidence="7">
    <location>
        <position position="185"/>
    </location>
</feature>
<dbReference type="PANTHER" id="PTHR22926">
    <property type="entry name" value="PHOSPHO-N-ACETYLMURAMOYL-PENTAPEPTIDE-TRANSFERASE"/>
    <property type="match status" value="1"/>
</dbReference>
<dbReference type="GO" id="GO:0005886">
    <property type="term" value="C:plasma membrane"/>
    <property type="evidence" value="ECO:0007669"/>
    <property type="project" value="TreeGrafter"/>
</dbReference>
<feature type="transmembrane region" description="Helical" evidence="6">
    <location>
        <begin position="99"/>
        <end position="117"/>
    </location>
</feature>
<feature type="transmembrane region" description="Helical" evidence="6">
    <location>
        <begin position="138"/>
        <end position="158"/>
    </location>
</feature>
<dbReference type="AlphaFoldDB" id="A0A383B6R3"/>
<evidence type="ECO:0000256" key="4">
    <source>
        <dbReference type="ARBA" id="ARBA00022989"/>
    </source>
</evidence>
<keyword evidence="5 6" id="KW-0472">Membrane</keyword>
<name>A0A383B6R3_9ZZZZ</name>
<reference evidence="7" key="1">
    <citation type="submission" date="2018-05" db="EMBL/GenBank/DDBJ databases">
        <authorList>
            <person name="Lanie J.A."/>
            <person name="Ng W.-L."/>
            <person name="Kazmierczak K.M."/>
            <person name="Andrzejewski T.M."/>
            <person name="Davidsen T.M."/>
            <person name="Wayne K.J."/>
            <person name="Tettelin H."/>
            <person name="Glass J.I."/>
            <person name="Rusch D."/>
            <person name="Podicherti R."/>
            <person name="Tsui H.-C.T."/>
            <person name="Winkler M.E."/>
        </authorList>
    </citation>
    <scope>NUCLEOTIDE SEQUENCE</scope>
</reference>
<dbReference type="PANTHER" id="PTHR22926:SF5">
    <property type="entry name" value="PHOSPHO-N-ACETYLMURAMOYL-PENTAPEPTIDE-TRANSFERASE HOMOLOG"/>
    <property type="match status" value="1"/>
</dbReference>
<evidence type="ECO:0000256" key="5">
    <source>
        <dbReference type="ARBA" id="ARBA00023136"/>
    </source>
</evidence>
<evidence type="ECO:0000313" key="7">
    <source>
        <dbReference type="EMBL" id="SVE15702.1"/>
    </source>
</evidence>
<gene>
    <name evidence="7" type="ORF">METZ01_LOCUS468556</name>
</gene>
<dbReference type="GO" id="GO:0071555">
    <property type="term" value="P:cell wall organization"/>
    <property type="evidence" value="ECO:0007669"/>
    <property type="project" value="TreeGrafter"/>
</dbReference>
<sequence length="185" mass="21225">MLYHLAAYLFDNISELSFLRLFQYLSFRTIAAALTAFAVTLIFGEYVIRYLYVKRIRDIPREYSTISTASKDGTPQMGGLLIILAISLSTILWCDLLNRFTVMFFLALIWFTILGGIDDYRVLKHQNSDRGLSQKTKLIWQTGYGLVLGLIFLTPGLSPVTSDIMTQLYIPFLKSPIIDLGWWYL</sequence>
<keyword evidence="3 6" id="KW-0812">Transmembrane</keyword>
<keyword evidence="2" id="KW-0808">Transferase</keyword>
<protein>
    <recommendedName>
        <fullName evidence="8">Phospho-N-acetylmuramoyl-pentapeptide-transferase</fullName>
    </recommendedName>
</protein>
<keyword evidence="4 6" id="KW-1133">Transmembrane helix</keyword>
<evidence type="ECO:0000256" key="6">
    <source>
        <dbReference type="SAM" id="Phobius"/>
    </source>
</evidence>
<evidence type="ECO:0008006" key="8">
    <source>
        <dbReference type="Google" id="ProtNLM"/>
    </source>
</evidence>
<dbReference type="EMBL" id="UINC01197957">
    <property type="protein sequence ID" value="SVE15702.1"/>
    <property type="molecule type" value="Genomic_DNA"/>
</dbReference>
<evidence type="ECO:0000256" key="1">
    <source>
        <dbReference type="ARBA" id="ARBA00004141"/>
    </source>
</evidence>
<feature type="transmembrane region" description="Helical" evidence="6">
    <location>
        <begin position="73"/>
        <end position="93"/>
    </location>
</feature>
<comment type="subcellular location">
    <subcellularLocation>
        <location evidence="1">Membrane</location>
        <topology evidence="1">Multi-pass membrane protein</topology>
    </subcellularLocation>
</comment>
<proteinExistence type="predicted"/>